<sequence>MIGSAAESGSDWGGSVNSLRRACVVLTAVAGLGVAFVPVASADPVQTVDYVAEEGSHPLHGTAHYAGPGDEVRVWVNEGILKVDVQSGFTDLRVEMSPPAGETLHTGTYTGARFRWTDDPATDTPGFLVVSGGLGCGDVYADFTVDRLDRGADGRVTGLDATFVQRCDTPDGPATRGEVHFTA</sequence>
<accession>A0A6I8M8U2</accession>
<name>A0A6I8M8U2_9PSEU</name>
<protein>
    <submittedName>
        <fullName evidence="1">Uncharacterized protein</fullName>
    </submittedName>
</protein>
<organism evidence="1 2">
    <name type="scientific">Amycolatopsis camponoti</name>
    <dbReference type="NCBI Taxonomy" id="2606593"/>
    <lineage>
        <taxon>Bacteria</taxon>
        <taxon>Bacillati</taxon>
        <taxon>Actinomycetota</taxon>
        <taxon>Actinomycetes</taxon>
        <taxon>Pseudonocardiales</taxon>
        <taxon>Pseudonocardiaceae</taxon>
        <taxon>Amycolatopsis</taxon>
    </lineage>
</organism>
<dbReference type="Proteomes" id="UP000399805">
    <property type="component" value="Unassembled WGS sequence"/>
</dbReference>
<dbReference type="AlphaFoldDB" id="A0A6I8M8U2"/>
<evidence type="ECO:0000313" key="2">
    <source>
        <dbReference type="Proteomes" id="UP000399805"/>
    </source>
</evidence>
<evidence type="ECO:0000313" key="1">
    <source>
        <dbReference type="EMBL" id="VVJ24359.1"/>
    </source>
</evidence>
<proteinExistence type="predicted"/>
<keyword evidence="2" id="KW-1185">Reference proteome</keyword>
<gene>
    <name evidence="1" type="ORF">AA23TX_09228</name>
</gene>
<dbReference type="EMBL" id="CABVGP010000003">
    <property type="protein sequence ID" value="VVJ24359.1"/>
    <property type="molecule type" value="Genomic_DNA"/>
</dbReference>
<reference evidence="1 2" key="1">
    <citation type="submission" date="2019-09" db="EMBL/GenBank/DDBJ databases">
        <authorList>
            <person name="Leyn A S."/>
        </authorList>
    </citation>
    <scope>NUCLEOTIDE SEQUENCE [LARGE SCALE GENOMIC DNA]</scope>
    <source>
        <strain evidence="1">AA231_1</strain>
    </source>
</reference>